<dbReference type="EMBL" id="WUTW01000009">
    <property type="protein sequence ID" value="MXQ67859.1"/>
    <property type="molecule type" value="Genomic_DNA"/>
</dbReference>
<evidence type="ECO:0000256" key="1">
    <source>
        <dbReference type="ARBA" id="ARBA00022553"/>
    </source>
</evidence>
<sequence length="221" mass="23730">MTIRVLVADDQALVRAGFSMIIDAREDLAVVGEAEDGAQAVEQAARLRPDVVLMDVRMPGVDGITATRRIVAAPDPPKVVILTTFDLDEPLYAALRAGASGFLLKDVRPPELADAIRVVARGEALLAPTVTRRLLDWFVAVQPSEPVAPERLAALTDREVEVLTLIARAATNTEIAAYLVVAEATVKTHVSAILRKLGARDRVQAVVMAYDLGLVRPRPSA</sequence>
<dbReference type="OrthoDB" id="9808843at2"/>
<dbReference type="GO" id="GO:0006355">
    <property type="term" value="P:regulation of DNA-templated transcription"/>
    <property type="evidence" value="ECO:0007669"/>
    <property type="project" value="InterPro"/>
</dbReference>
<dbReference type="PANTHER" id="PTHR43214">
    <property type="entry name" value="TWO-COMPONENT RESPONSE REGULATOR"/>
    <property type="match status" value="1"/>
</dbReference>
<organism evidence="8 9">
    <name type="scientific">Actinomadura rayongensis</name>
    <dbReference type="NCBI Taxonomy" id="1429076"/>
    <lineage>
        <taxon>Bacteria</taxon>
        <taxon>Bacillati</taxon>
        <taxon>Actinomycetota</taxon>
        <taxon>Actinomycetes</taxon>
        <taxon>Streptosporangiales</taxon>
        <taxon>Thermomonosporaceae</taxon>
        <taxon>Actinomadura</taxon>
    </lineage>
</organism>
<dbReference type="InterPro" id="IPR000792">
    <property type="entry name" value="Tscrpt_reg_LuxR_C"/>
</dbReference>
<evidence type="ECO:0000259" key="7">
    <source>
        <dbReference type="PROSITE" id="PS50110"/>
    </source>
</evidence>
<keyword evidence="3" id="KW-0238">DNA-binding</keyword>
<dbReference type="GO" id="GO:0000160">
    <property type="term" value="P:phosphorelay signal transduction system"/>
    <property type="evidence" value="ECO:0007669"/>
    <property type="project" value="InterPro"/>
</dbReference>
<feature type="domain" description="Response regulatory" evidence="7">
    <location>
        <begin position="4"/>
        <end position="120"/>
    </location>
</feature>
<dbReference type="Gene3D" id="3.40.50.2300">
    <property type="match status" value="1"/>
</dbReference>
<keyword evidence="2" id="KW-0805">Transcription regulation</keyword>
<dbReference type="SUPFAM" id="SSF52172">
    <property type="entry name" value="CheY-like"/>
    <property type="match status" value="1"/>
</dbReference>
<evidence type="ECO:0000256" key="3">
    <source>
        <dbReference type="ARBA" id="ARBA00023125"/>
    </source>
</evidence>
<gene>
    <name evidence="8" type="ORF">GQ466_27945</name>
</gene>
<keyword evidence="4" id="KW-0804">Transcription</keyword>
<dbReference type="Pfam" id="PF00196">
    <property type="entry name" value="GerE"/>
    <property type="match status" value="1"/>
</dbReference>
<dbReference type="InterPro" id="IPR016032">
    <property type="entry name" value="Sig_transdc_resp-reg_C-effctor"/>
</dbReference>
<name>A0A6I4WAG0_9ACTN</name>
<dbReference type="RefSeq" id="WP_161106051.1">
    <property type="nucleotide sequence ID" value="NZ_JBHLYI010000015.1"/>
</dbReference>
<dbReference type="AlphaFoldDB" id="A0A6I4WAG0"/>
<dbReference type="PROSITE" id="PS50043">
    <property type="entry name" value="HTH_LUXR_2"/>
    <property type="match status" value="1"/>
</dbReference>
<evidence type="ECO:0000313" key="9">
    <source>
        <dbReference type="Proteomes" id="UP000431901"/>
    </source>
</evidence>
<feature type="modified residue" description="4-aspartylphosphate" evidence="5">
    <location>
        <position position="55"/>
    </location>
</feature>
<evidence type="ECO:0000256" key="4">
    <source>
        <dbReference type="ARBA" id="ARBA00023163"/>
    </source>
</evidence>
<dbReference type="Proteomes" id="UP000431901">
    <property type="component" value="Unassembled WGS sequence"/>
</dbReference>
<dbReference type="PROSITE" id="PS50110">
    <property type="entry name" value="RESPONSE_REGULATORY"/>
    <property type="match status" value="1"/>
</dbReference>
<evidence type="ECO:0000259" key="6">
    <source>
        <dbReference type="PROSITE" id="PS50043"/>
    </source>
</evidence>
<dbReference type="PANTHER" id="PTHR43214:SF24">
    <property type="entry name" value="TRANSCRIPTIONAL REGULATORY PROTEIN NARL-RELATED"/>
    <property type="match status" value="1"/>
</dbReference>
<dbReference type="SMART" id="SM00448">
    <property type="entry name" value="REC"/>
    <property type="match status" value="1"/>
</dbReference>
<evidence type="ECO:0000313" key="8">
    <source>
        <dbReference type="EMBL" id="MXQ67859.1"/>
    </source>
</evidence>
<dbReference type="SMART" id="SM00421">
    <property type="entry name" value="HTH_LUXR"/>
    <property type="match status" value="1"/>
</dbReference>
<dbReference type="Pfam" id="PF00072">
    <property type="entry name" value="Response_reg"/>
    <property type="match status" value="1"/>
</dbReference>
<evidence type="ECO:0000256" key="2">
    <source>
        <dbReference type="ARBA" id="ARBA00023015"/>
    </source>
</evidence>
<accession>A0A6I4WAG0</accession>
<dbReference type="InterPro" id="IPR011006">
    <property type="entry name" value="CheY-like_superfamily"/>
</dbReference>
<evidence type="ECO:0000256" key="5">
    <source>
        <dbReference type="PROSITE-ProRule" id="PRU00169"/>
    </source>
</evidence>
<dbReference type="CDD" id="cd17535">
    <property type="entry name" value="REC_NarL-like"/>
    <property type="match status" value="1"/>
</dbReference>
<dbReference type="InterPro" id="IPR039420">
    <property type="entry name" value="WalR-like"/>
</dbReference>
<dbReference type="InterPro" id="IPR001789">
    <property type="entry name" value="Sig_transdc_resp-reg_receiver"/>
</dbReference>
<proteinExistence type="predicted"/>
<feature type="domain" description="HTH luxR-type" evidence="6">
    <location>
        <begin position="148"/>
        <end position="213"/>
    </location>
</feature>
<keyword evidence="1 5" id="KW-0597">Phosphoprotein</keyword>
<dbReference type="InterPro" id="IPR058245">
    <property type="entry name" value="NreC/VraR/RcsB-like_REC"/>
</dbReference>
<keyword evidence="9" id="KW-1185">Reference proteome</keyword>
<dbReference type="PRINTS" id="PR00038">
    <property type="entry name" value="HTHLUXR"/>
</dbReference>
<reference evidence="8 9" key="1">
    <citation type="submission" date="2019-12" db="EMBL/GenBank/DDBJ databases">
        <title>Nocardia macrotermitis sp. nov. and Nocardia aurantia sp. nov., isolated from the gut of the fungus growing-termite Macrotermes natalensis.</title>
        <authorList>
            <person name="Christine B."/>
            <person name="Rene B."/>
        </authorList>
    </citation>
    <scope>NUCLEOTIDE SEQUENCE [LARGE SCALE GENOMIC DNA]</scope>
    <source>
        <strain evidence="8 9">DSM 102126</strain>
    </source>
</reference>
<dbReference type="GO" id="GO:0003677">
    <property type="term" value="F:DNA binding"/>
    <property type="evidence" value="ECO:0007669"/>
    <property type="project" value="UniProtKB-KW"/>
</dbReference>
<dbReference type="CDD" id="cd06170">
    <property type="entry name" value="LuxR_C_like"/>
    <property type="match status" value="1"/>
</dbReference>
<dbReference type="SUPFAM" id="SSF46894">
    <property type="entry name" value="C-terminal effector domain of the bipartite response regulators"/>
    <property type="match status" value="1"/>
</dbReference>
<protein>
    <submittedName>
        <fullName evidence="8">Response regulator</fullName>
    </submittedName>
</protein>
<comment type="caution">
    <text evidence="8">The sequence shown here is derived from an EMBL/GenBank/DDBJ whole genome shotgun (WGS) entry which is preliminary data.</text>
</comment>